<accession>A0ABR4F8M9</accession>
<comment type="similarity">
    <text evidence="4">Belongs to the RTC4 family.</text>
</comment>
<gene>
    <name evidence="10" type="ORF">FJTKL_14900</name>
</gene>
<protein>
    <recommendedName>
        <fullName evidence="5">Restriction of telomere capping protein 4</fullName>
    </recommendedName>
</protein>
<feature type="compositionally biased region" description="Low complexity" evidence="8">
    <location>
        <begin position="645"/>
        <end position="655"/>
    </location>
</feature>
<feature type="compositionally biased region" description="Polar residues" evidence="8">
    <location>
        <begin position="216"/>
        <end position="230"/>
    </location>
</feature>
<evidence type="ECO:0000259" key="9">
    <source>
        <dbReference type="SMART" id="SM01312"/>
    </source>
</evidence>
<feature type="compositionally biased region" description="Polar residues" evidence="8">
    <location>
        <begin position="92"/>
        <end position="104"/>
    </location>
</feature>
<evidence type="ECO:0000256" key="6">
    <source>
        <dbReference type="ARBA" id="ARBA00022490"/>
    </source>
</evidence>
<feature type="compositionally biased region" description="Basic residues" evidence="8">
    <location>
        <begin position="280"/>
        <end position="289"/>
    </location>
</feature>
<feature type="compositionally biased region" description="Acidic residues" evidence="8">
    <location>
        <begin position="41"/>
        <end position="52"/>
    </location>
</feature>
<feature type="compositionally biased region" description="Basic and acidic residues" evidence="8">
    <location>
        <begin position="184"/>
        <end position="195"/>
    </location>
</feature>
<dbReference type="Pfam" id="PF14474">
    <property type="entry name" value="RTC4"/>
    <property type="match status" value="1"/>
</dbReference>
<dbReference type="InterPro" id="IPR039024">
    <property type="entry name" value="RTC4"/>
</dbReference>
<feature type="compositionally biased region" description="Basic and acidic residues" evidence="8">
    <location>
        <begin position="255"/>
        <end position="265"/>
    </location>
</feature>
<feature type="region of interest" description="Disordered" evidence="8">
    <location>
        <begin position="586"/>
        <end position="626"/>
    </location>
</feature>
<feature type="domain" description="Restriction of telomere capping protein 4 C-terminal" evidence="9">
    <location>
        <begin position="414"/>
        <end position="531"/>
    </location>
</feature>
<comment type="subcellular location">
    <subcellularLocation>
        <location evidence="3">Cytoplasm</location>
    </subcellularLocation>
    <subcellularLocation>
        <location evidence="2">Nucleus</location>
    </subcellularLocation>
</comment>
<dbReference type="Proteomes" id="UP001600888">
    <property type="component" value="Unassembled WGS sequence"/>
</dbReference>
<feature type="region of interest" description="Disordered" evidence="8">
    <location>
        <begin position="17"/>
        <end position="308"/>
    </location>
</feature>
<dbReference type="EMBL" id="JBAWTH010000008">
    <property type="protein sequence ID" value="KAL2291009.1"/>
    <property type="molecule type" value="Genomic_DNA"/>
</dbReference>
<reference evidence="10 11" key="1">
    <citation type="submission" date="2024-03" db="EMBL/GenBank/DDBJ databases">
        <title>A high-quality draft genome sequence of Diaporthe vaccinii, a causative agent of upright dieback and viscid rot disease in cranberry plants.</title>
        <authorList>
            <person name="Sarrasin M."/>
            <person name="Lang B.F."/>
            <person name="Burger G."/>
        </authorList>
    </citation>
    <scope>NUCLEOTIDE SEQUENCE [LARGE SCALE GENOMIC DNA]</scope>
    <source>
        <strain evidence="10 11">IS7</strain>
    </source>
</reference>
<evidence type="ECO:0000256" key="8">
    <source>
        <dbReference type="SAM" id="MobiDB-lite"/>
    </source>
</evidence>
<evidence type="ECO:0000256" key="5">
    <source>
        <dbReference type="ARBA" id="ARBA00015162"/>
    </source>
</evidence>
<proteinExistence type="inferred from homology"/>
<name>A0ABR4F8M9_9PEZI</name>
<organism evidence="10 11">
    <name type="scientific">Diaporthe vaccinii</name>
    <dbReference type="NCBI Taxonomy" id="105482"/>
    <lineage>
        <taxon>Eukaryota</taxon>
        <taxon>Fungi</taxon>
        <taxon>Dikarya</taxon>
        <taxon>Ascomycota</taxon>
        <taxon>Pezizomycotina</taxon>
        <taxon>Sordariomycetes</taxon>
        <taxon>Sordariomycetidae</taxon>
        <taxon>Diaporthales</taxon>
        <taxon>Diaporthaceae</taxon>
        <taxon>Diaporthe</taxon>
        <taxon>Diaporthe eres species complex</taxon>
    </lineage>
</organism>
<evidence type="ECO:0000256" key="7">
    <source>
        <dbReference type="ARBA" id="ARBA00023242"/>
    </source>
</evidence>
<feature type="region of interest" description="Disordered" evidence="8">
    <location>
        <begin position="534"/>
        <end position="556"/>
    </location>
</feature>
<keyword evidence="11" id="KW-1185">Reference proteome</keyword>
<dbReference type="PANTHER" id="PTHR41391:SF1">
    <property type="entry name" value="RESTRICTION OF TELOMERE CAPPING PROTEIN 4"/>
    <property type="match status" value="1"/>
</dbReference>
<evidence type="ECO:0000256" key="2">
    <source>
        <dbReference type="ARBA" id="ARBA00004123"/>
    </source>
</evidence>
<evidence type="ECO:0000256" key="1">
    <source>
        <dbReference type="ARBA" id="ARBA00002738"/>
    </source>
</evidence>
<keyword evidence="6" id="KW-0963">Cytoplasm</keyword>
<comment type="function">
    <text evidence="1">May be involved in a process influencing telomere capping.</text>
</comment>
<comment type="caution">
    <text evidence="10">The sequence shown here is derived from an EMBL/GenBank/DDBJ whole genome shotgun (WGS) entry which is preliminary data.</text>
</comment>
<feature type="compositionally biased region" description="Polar residues" evidence="8">
    <location>
        <begin position="129"/>
        <end position="143"/>
    </location>
</feature>
<evidence type="ECO:0000313" key="11">
    <source>
        <dbReference type="Proteomes" id="UP001600888"/>
    </source>
</evidence>
<feature type="compositionally biased region" description="Basic and acidic residues" evidence="8">
    <location>
        <begin position="53"/>
        <end position="74"/>
    </location>
</feature>
<dbReference type="SMART" id="SM01312">
    <property type="entry name" value="RTC4"/>
    <property type="match status" value="1"/>
</dbReference>
<dbReference type="PANTHER" id="PTHR41391">
    <property type="entry name" value="RESTRICTION OF TELOMERE CAPPING PROTEIN 4"/>
    <property type="match status" value="1"/>
</dbReference>
<sequence length="655" mass="72224">MPPIQLPRNVEPLLTIVNGKPRKSAVKSMEEPEDVTAPPIDTDENDTDEPDFGDPHYDSTDDEPTRGDISRSDFKPASFSQKPRTVSGRGGTTLTVQDNGTPQRRSARSGSKRAVEGTDDLVADEPGISSPNKRAKTNNSTHSPLFGSHIGDGFLVDRKIRPPKTGYRKKEGRATKPISTSRESTPRRRFERVKTMSESVSPQQTRRFNALIPGSEASSPFKSPRTSKVSKATIKEGDSSSLSDIDSEDVLSDPPRPDNGREHDQKRKQKQKKEKETKRQPKKTAKNKPRQLSADEDISQRPEFKMPEGYNDFASATELAGIDMPLYLDTTTDKKSNLGPDQAPCPMCDEPVDKQWLSEYSKGQRMSIARQAKFCHQHKKRSARELWEVKGYPEVEWDQLESRIGTHRPYLESLINGAESHFGERLREKIRTGKNRTLFTTDDYPVPGYYGLRGMSAMTESIVDAFSSLLRERAPHDRLISARGHTGYVQSVLVPELGVRLIKEDMGIADDGEARAVMRESRAVGIILNDERAAEPRVASQAQARAVENGGDGREDAALWQDKIASGTDGGSGDDDGQADLRIQRVDDSDSDVSSLSSLRAHGPKPPRKGRADDGNSDLGRLASLGKAKEPIALGKDVVDDSDSDLSSLASLDKL</sequence>
<keyword evidence="7" id="KW-0539">Nucleus</keyword>
<feature type="compositionally biased region" description="Polar residues" evidence="8">
    <location>
        <begin position="196"/>
        <end position="207"/>
    </location>
</feature>
<evidence type="ECO:0000313" key="10">
    <source>
        <dbReference type="EMBL" id="KAL2291009.1"/>
    </source>
</evidence>
<dbReference type="InterPro" id="IPR028094">
    <property type="entry name" value="RTC4_C"/>
</dbReference>
<feature type="region of interest" description="Disordered" evidence="8">
    <location>
        <begin position="636"/>
        <end position="655"/>
    </location>
</feature>
<evidence type="ECO:0000256" key="4">
    <source>
        <dbReference type="ARBA" id="ARBA00009461"/>
    </source>
</evidence>
<evidence type="ECO:0000256" key="3">
    <source>
        <dbReference type="ARBA" id="ARBA00004496"/>
    </source>
</evidence>